<dbReference type="EMBL" id="ASWO01000004">
    <property type="protein sequence ID" value="EOT84241.1"/>
    <property type="molecule type" value="Genomic_DNA"/>
</dbReference>
<dbReference type="SUPFAM" id="SSF54593">
    <property type="entry name" value="Glyoxalase/Bleomycin resistance protein/Dihydroxybiphenyl dioxygenase"/>
    <property type="match status" value="1"/>
</dbReference>
<dbReference type="Gene3D" id="3.10.180.10">
    <property type="entry name" value="2,3-Dihydroxybiphenyl 1,2-Dioxygenase, domain 1"/>
    <property type="match status" value="2"/>
</dbReference>
<dbReference type="STRING" id="1140003.OMY_02200"/>
<evidence type="ECO:0000313" key="3">
    <source>
        <dbReference type="Proteomes" id="UP000015961"/>
    </source>
</evidence>
<dbReference type="Pfam" id="PF00903">
    <property type="entry name" value="Glyoxalase"/>
    <property type="match status" value="2"/>
</dbReference>
<dbReference type="PANTHER" id="PTHR36110">
    <property type="entry name" value="RING-CLEAVING DIOXYGENASE MHQE-RELATED"/>
    <property type="match status" value="1"/>
</dbReference>
<dbReference type="InterPro" id="IPR037523">
    <property type="entry name" value="VOC_core"/>
</dbReference>
<evidence type="ECO:0000259" key="1">
    <source>
        <dbReference type="PROSITE" id="PS51819"/>
    </source>
</evidence>
<sequence length="295" mass="33417">MQEIQKIHHISAIVGDPQMTADFYRHVLGLRLIKKTVNFDDPHTYHLYFSTPSDDDGMVMTFFNWPNRYVGRIGSGQIGTIAFRIPKGSRAYWLDVLNARRISVQETQLFHRQTLEFTDRHGLKLALVETDVQKDTPAIIGFHGSVLLSEDITKTAKTLSTLGFSLVEDTTLSQKWQLLGASQHELIVPTHSLPAGRFGVGTVHHIAFYAEDETTQLAWQQNLMNRGFAVTEQKDRDYFKAIYFVEPGGVVFEIATAGPGFTVDEPAETLGSQLKLPNQYEHQRDEIMLHLPKFT</sequence>
<proteinExistence type="predicted"/>
<dbReference type="Proteomes" id="UP000015961">
    <property type="component" value="Unassembled WGS sequence"/>
</dbReference>
<dbReference type="eggNOG" id="COG0346">
    <property type="taxonomic scope" value="Bacteria"/>
</dbReference>
<dbReference type="AlphaFoldDB" id="S0P6X6"/>
<gene>
    <name evidence="2" type="ORF">I573_01142</name>
</gene>
<comment type="caution">
    <text evidence="2">The sequence shown here is derived from an EMBL/GenBank/DDBJ whole genome shotgun (WGS) entry which is preliminary data.</text>
</comment>
<feature type="domain" description="VOC" evidence="1">
    <location>
        <begin position="6"/>
        <end position="130"/>
    </location>
</feature>
<dbReference type="PROSITE" id="PS51819">
    <property type="entry name" value="VOC"/>
    <property type="match status" value="2"/>
</dbReference>
<dbReference type="InterPro" id="IPR052537">
    <property type="entry name" value="Extradiol_RC_dioxygenase"/>
</dbReference>
<name>S0P6X6_9ENTE</name>
<dbReference type="RefSeq" id="WP_016186616.1">
    <property type="nucleotide sequence ID" value="NZ_ASWO01000004.1"/>
</dbReference>
<dbReference type="InterPro" id="IPR029068">
    <property type="entry name" value="Glyas_Bleomycin-R_OHBP_Dase"/>
</dbReference>
<evidence type="ECO:0000313" key="2">
    <source>
        <dbReference type="EMBL" id="EOT84241.1"/>
    </source>
</evidence>
<protein>
    <recommendedName>
        <fullName evidence="1">VOC domain-containing protein</fullName>
    </recommendedName>
</protein>
<keyword evidence="3" id="KW-1185">Reference proteome</keyword>
<dbReference type="OrthoDB" id="9785698at2"/>
<feature type="domain" description="VOC" evidence="1">
    <location>
        <begin position="141"/>
        <end position="257"/>
    </location>
</feature>
<reference evidence="2 3" key="1">
    <citation type="submission" date="2013-03" db="EMBL/GenBank/DDBJ databases">
        <title>The Genome Sequence of Enterococcus sulfureus ATCC_49903 (PacBio/Illumina hybrid assembly).</title>
        <authorList>
            <consortium name="The Broad Institute Genomics Platform"/>
            <consortium name="The Broad Institute Genome Sequencing Center for Infectious Disease"/>
            <person name="Earl A."/>
            <person name="Russ C."/>
            <person name="Gilmore M."/>
            <person name="Surin D."/>
            <person name="Walker B."/>
            <person name="Young S."/>
            <person name="Zeng Q."/>
            <person name="Gargeya S."/>
            <person name="Fitzgerald M."/>
            <person name="Haas B."/>
            <person name="Abouelleil A."/>
            <person name="Allen A.W."/>
            <person name="Alvarado L."/>
            <person name="Arachchi H.M."/>
            <person name="Berlin A.M."/>
            <person name="Chapman S.B."/>
            <person name="Gainer-Dewar J."/>
            <person name="Goldberg J."/>
            <person name="Griggs A."/>
            <person name="Gujja S."/>
            <person name="Hansen M."/>
            <person name="Howarth C."/>
            <person name="Imamovic A."/>
            <person name="Ireland A."/>
            <person name="Larimer J."/>
            <person name="McCowan C."/>
            <person name="Murphy C."/>
            <person name="Pearson M."/>
            <person name="Poon T.W."/>
            <person name="Priest M."/>
            <person name="Roberts A."/>
            <person name="Saif S."/>
            <person name="Shea T."/>
            <person name="Sisk P."/>
            <person name="Sykes S."/>
            <person name="Wortman J."/>
            <person name="Nusbaum C."/>
            <person name="Birren B."/>
        </authorList>
    </citation>
    <scope>NUCLEOTIDE SEQUENCE [LARGE SCALE GENOMIC DNA]</scope>
    <source>
        <strain evidence="2 3">ATCC 49903</strain>
    </source>
</reference>
<dbReference type="PANTHER" id="PTHR36110:SF2">
    <property type="entry name" value="RING-CLEAVING DIOXYGENASE MHQE-RELATED"/>
    <property type="match status" value="1"/>
</dbReference>
<organism evidence="2 3">
    <name type="scientific">Enterococcus sulfureus ATCC 49903</name>
    <dbReference type="NCBI Taxonomy" id="1140003"/>
    <lineage>
        <taxon>Bacteria</taxon>
        <taxon>Bacillati</taxon>
        <taxon>Bacillota</taxon>
        <taxon>Bacilli</taxon>
        <taxon>Lactobacillales</taxon>
        <taxon>Enterococcaceae</taxon>
        <taxon>Enterococcus</taxon>
    </lineage>
</organism>
<dbReference type="InterPro" id="IPR004360">
    <property type="entry name" value="Glyas_Fos-R_dOase_dom"/>
</dbReference>
<accession>S0P6X6</accession>
<dbReference type="PATRIC" id="fig|1140003.3.peg.2112"/>